<organism evidence="2 3">
    <name type="scientific">Methylobacterium terricola</name>
    <dbReference type="NCBI Taxonomy" id="2583531"/>
    <lineage>
        <taxon>Bacteria</taxon>
        <taxon>Pseudomonadati</taxon>
        <taxon>Pseudomonadota</taxon>
        <taxon>Alphaproteobacteria</taxon>
        <taxon>Hyphomicrobiales</taxon>
        <taxon>Methylobacteriaceae</taxon>
        <taxon>Methylobacterium</taxon>
    </lineage>
</organism>
<dbReference type="Proteomes" id="UP000305267">
    <property type="component" value="Unassembled WGS sequence"/>
</dbReference>
<comment type="caution">
    <text evidence="2">The sequence shown here is derived from an EMBL/GenBank/DDBJ whole genome shotgun (WGS) entry which is preliminary data.</text>
</comment>
<proteinExistence type="predicted"/>
<keyword evidence="1" id="KW-0472">Membrane</keyword>
<name>A0A5C4LLX6_9HYPH</name>
<keyword evidence="3" id="KW-1185">Reference proteome</keyword>
<dbReference type="EMBL" id="VDDA01000002">
    <property type="protein sequence ID" value="TNC14878.1"/>
    <property type="molecule type" value="Genomic_DNA"/>
</dbReference>
<protein>
    <submittedName>
        <fullName evidence="2">Uncharacterized protein</fullName>
    </submittedName>
</protein>
<keyword evidence="1" id="KW-0812">Transmembrane</keyword>
<evidence type="ECO:0000313" key="3">
    <source>
        <dbReference type="Proteomes" id="UP000305267"/>
    </source>
</evidence>
<gene>
    <name evidence="2" type="ORF">FF100_04680</name>
</gene>
<feature type="transmembrane region" description="Helical" evidence="1">
    <location>
        <begin position="59"/>
        <end position="79"/>
    </location>
</feature>
<accession>A0A5C4LLX6</accession>
<sequence length="80" mass="8984">MPNVLHPHHLDQFAGRHQGVRHNCEQVSIPRLSPADYRRMLGMAPDQVRARQVAKAKTYFSATCLFIVAAAGTVFVQAWL</sequence>
<evidence type="ECO:0000313" key="2">
    <source>
        <dbReference type="EMBL" id="TNC14878.1"/>
    </source>
</evidence>
<evidence type="ECO:0000256" key="1">
    <source>
        <dbReference type="SAM" id="Phobius"/>
    </source>
</evidence>
<dbReference type="AlphaFoldDB" id="A0A5C4LLX6"/>
<dbReference type="RefSeq" id="WP_139034419.1">
    <property type="nucleotide sequence ID" value="NZ_VDDA01000002.1"/>
</dbReference>
<keyword evidence="1" id="KW-1133">Transmembrane helix</keyword>
<reference evidence="2 3" key="1">
    <citation type="submission" date="2019-06" db="EMBL/GenBank/DDBJ databases">
        <title>Genome of Methylobacterium sp. 17Sr1-39.</title>
        <authorList>
            <person name="Seo T."/>
        </authorList>
    </citation>
    <scope>NUCLEOTIDE SEQUENCE [LARGE SCALE GENOMIC DNA]</scope>
    <source>
        <strain evidence="2 3">17Sr1-39</strain>
    </source>
</reference>